<sequence>MQLGVLTNNQDDIDFGRTAFNQLTRAVRSDGFLATEIWRGKRALYYHNFSLQPLCYMAQLSKLIGENWWSNEKLQTLMNTVSDATLDVSIANKAANAAQDGFRPDEWGWYGLLPDTDPRRIKLIALMKTASVAWSDGRGFVLKRLPDAKELGGNQQAFRDLVDRRVLDWKVAAKR</sequence>
<evidence type="ECO:0000259" key="3">
    <source>
        <dbReference type="Pfam" id="PF05426"/>
    </source>
</evidence>
<keyword evidence="1" id="KW-0732">Signal</keyword>
<keyword evidence="5" id="KW-1185">Reference proteome</keyword>
<name>A0A1G7XV48_9RHOO</name>
<dbReference type="SUPFAM" id="SSF48230">
    <property type="entry name" value="Chondroitin AC/alginate lyase"/>
    <property type="match status" value="1"/>
</dbReference>
<dbReference type="Pfam" id="PF05426">
    <property type="entry name" value="Alginate_lyase"/>
    <property type="match status" value="1"/>
</dbReference>
<reference evidence="4 5" key="1">
    <citation type="submission" date="2016-10" db="EMBL/GenBank/DDBJ databases">
        <authorList>
            <person name="de Groot N.N."/>
        </authorList>
    </citation>
    <scope>NUCLEOTIDE SEQUENCE [LARGE SCALE GENOMIC DNA]</scope>
    <source>
        <strain evidence="4 5">DSM 5885</strain>
    </source>
</reference>
<dbReference type="InterPro" id="IPR008929">
    <property type="entry name" value="Chondroitin_lyas"/>
</dbReference>
<dbReference type="InterPro" id="IPR008397">
    <property type="entry name" value="Alginate_lyase_dom"/>
</dbReference>
<evidence type="ECO:0000313" key="5">
    <source>
        <dbReference type="Proteomes" id="UP000198607"/>
    </source>
</evidence>
<dbReference type="GO" id="GO:0016829">
    <property type="term" value="F:lyase activity"/>
    <property type="evidence" value="ECO:0007669"/>
    <property type="project" value="UniProtKB-KW"/>
</dbReference>
<feature type="domain" description="Alginate lyase" evidence="3">
    <location>
        <begin position="1"/>
        <end position="86"/>
    </location>
</feature>
<evidence type="ECO:0000256" key="1">
    <source>
        <dbReference type="ARBA" id="ARBA00022729"/>
    </source>
</evidence>
<keyword evidence="2 4" id="KW-0456">Lyase</keyword>
<dbReference type="GO" id="GO:0042597">
    <property type="term" value="C:periplasmic space"/>
    <property type="evidence" value="ECO:0007669"/>
    <property type="project" value="InterPro"/>
</dbReference>
<evidence type="ECO:0000256" key="2">
    <source>
        <dbReference type="ARBA" id="ARBA00023239"/>
    </source>
</evidence>
<organism evidence="4 5">
    <name type="scientific">Propionivibrio dicarboxylicus</name>
    <dbReference type="NCBI Taxonomy" id="83767"/>
    <lineage>
        <taxon>Bacteria</taxon>
        <taxon>Pseudomonadati</taxon>
        <taxon>Pseudomonadota</taxon>
        <taxon>Betaproteobacteria</taxon>
        <taxon>Rhodocyclales</taxon>
        <taxon>Rhodocyclaceae</taxon>
        <taxon>Propionivibrio</taxon>
    </lineage>
</organism>
<evidence type="ECO:0000313" key="4">
    <source>
        <dbReference type="EMBL" id="SDG88057.1"/>
    </source>
</evidence>
<gene>
    <name evidence="4" type="ORF">SAMN05660652_00808</name>
</gene>
<dbReference type="EMBL" id="FNCY01000002">
    <property type="protein sequence ID" value="SDG88057.1"/>
    <property type="molecule type" value="Genomic_DNA"/>
</dbReference>
<dbReference type="Gene3D" id="1.50.10.100">
    <property type="entry name" value="Chondroitin AC/alginate lyase"/>
    <property type="match status" value="1"/>
</dbReference>
<dbReference type="AlphaFoldDB" id="A0A1G7XV48"/>
<accession>A0A1G7XV48</accession>
<proteinExistence type="predicted"/>
<dbReference type="Proteomes" id="UP000198607">
    <property type="component" value="Unassembled WGS sequence"/>
</dbReference>
<protein>
    <submittedName>
        <fullName evidence="4">Alginate lyase</fullName>
    </submittedName>
</protein>